<protein>
    <recommendedName>
        <fullName evidence="1">Guanylate-binding protein/Atlastin C-terminal domain-containing protein</fullName>
    </recommendedName>
</protein>
<accession>A0ABY7DCG5</accession>
<dbReference type="SUPFAM" id="SSF48340">
    <property type="entry name" value="Interferon-induced guanylate-binding protein 1 (GBP1), C-terminal domain"/>
    <property type="match status" value="1"/>
</dbReference>
<name>A0ABY7DCG5_MYAAR</name>
<dbReference type="InterPro" id="IPR003191">
    <property type="entry name" value="Guanylate-bd/ATL_C"/>
</dbReference>
<evidence type="ECO:0000313" key="2">
    <source>
        <dbReference type="EMBL" id="WAQ94983.1"/>
    </source>
</evidence>
<dbReference type="Pfam" id="PF02841">
    <property type="entry name" value="GBP_C"/>
    <property type="match status" value="1"/>
</dbReference>
<dbReference type="InterPro" id="IPR036543">
    <property type="entry name" value="Guanylate-bd_C_sf"/>
</dbReference>
<keyword evidence="3" id="KW-1185">Reference proteome</keyword>
<gene>
    <name evidence="2" type="ORF">MAR_007454</name>
</gene>
<dbReference type="Gene3D" id="1.20.1000.10">
    <property type="entry name" value="Guanylate-binding protein, C-terminal domain"/>
    <property type="match status" value="1"/>
</dbReference>
<proteinExistence type="predicted"/>
<dbReference type="Proteomes" id="UP001164746">
    <property type="component" value="Chromosome 1"/>
</dbReference>
<feature type="domain" description="Guanylate-binding protein/Atlastin C-terminal" evidence="1">
    <location>
        <begin position="2"/>
        <end position="144"/>
    </location>
</feature>
<reference evidence="2" key="1">
    <citation type="submission" date="2022-11" db="EMBL/GenBank/DDBJ databases">
        <title>Centuries of genome instability and evolution in soft-shell clam transmissible cancer (bioRxiv).</title>
        <authorList>
            <person name="Hart S.F.M."/>
            <person name="Yonemitsu M.A."/>
            <person name="Giersch R.M."/>
            <person name="Beal B.F."/>
            <person name="Arriagada G."/>
            <person name="Davis B.W."/>
            <person name="Ostrander E.A."/>
            <person name="Goff S.P."/>
            <person name="Metzger M.J."/>
        </authorList>
    </citation>
    <scope>NUCLEOTIDE SEQUENCE</scope>
    <source>
        <strain evidence="2">MELC-2E11</strain>
        <tissue evidence="2">Siphon/mantle</tissue>
    </source>
</reference>
<sequence>MNSVKENTAPCLQDAIKLMADEENQFAVRKASECYQEEMKKRINKHMPNESGLERYHNDCMEIAVNKLKELVVVDDSDLFHRKASECFENQLKRFKSIEKQKVCRKARQKNQLKIREKKYAHVDGYSGYIADINTLTDEFTKQERYLGSK</sequence>
<evidence type="ECO:0000313" key="3">
    <source>
        <dbReference type="Proteomes" id="UP001164746"/>
    </source>
</evidence>
<dbReference type="EMBL" id="CP111012">
    <property type="protein sequence ID" value="WAQ94983.1"/>
    <property type="molecule type" value="Genomic_DNA"/>
</dbReference>
<feature type="non-terminal residue" evidence="2">
    <location>
        <position position="1"/>
    </location>
</feature>
<organism evidence="2 3">
    <name type="scientific">Mya arenaria</name>
    <name type="common">Soft-shell clam</name>
    <dbReference type="NCBI Taxonomy" id="6604"/>
    <lineage>
        <taxon>Eukaryota</taxon>
        <taxon>Metazoa</taxon>
        <taxon>Spiralia</taxon>
        <taxon>Lophotrochozoa</taxon>
        <taxon>Mollusca</taxon>
        <taxon>Bivalvia</taxon>
        <taxon>Autobranchia</taxon>
        <taxon>Heteroconchia</taxon>
        <taxon>Euheterodonta</taxon>
        <taxon>Imparidentia</taxon>
        <taxon>Neoheterodontei</taxon>
        <taxon>Myida</taxon>
        <taxon>Myoidea</taxon>
        <taxon>Myidae</taxon>
        <taxon>Mya</taxon>
    </lineage>
</organism>
<evidence type="ECO:0000259" key="1">
    <source>
        <dbReference type="Pfam" id="PF02841"/>
    </source>
</evidence>